<dbReference type="OrthoDB" id="8678477at2"/>
<evidence type="ECO:0000256" key="1">
    <source>
        <dbReference type="ARBA" id="ARBA00006987"/>
    </source>
</evidence>
<dbReference type="PANTHER" id="PTHR42928:SF5">
    <property type="entry name" value="BLR1237 PROTEIN"/>
    <property type="match status" value="1"/>
</dbReference>
<dbReference type="RefSeq" id="WP_124080193.1">
    <property type="nucleotide sequence ID" value="NZ_UWPJ01000023.1"/>
</dbReference>
<dbReference type="EMBL" id="UWPJ01000023">
    <property type="protein sequence ID" value="VCU70723.1"/>
    <property type="molecule type" value="Genomic_DNA"/>
</dbReference>
<evidence type="ECO:0000313" key="3">
    <source>
        <dbReference type="EMBL" id="VCU70723.1"/>
    </source>
</evidence>
<dbReference type="InterPro" id="IPR006311">
    <property type="entry name" value="TAT_signal"/>
</dbReference>
<dbReference type="SUPFAM" id="SSF53850">
    <property type="entry name" value="Periplasmic binding protein-like II"/>
    <property type="match status" value="1"/>
</dbReference>
<dbReference type="Pfam" id="PF03401">
    <property type="entry name" value="TctC"/>
    <property type="match status" value="1"/>
</dbReference>
<dbReference type="AlphaFoldDB" id="A0A3P4B367"/>
<keyword evidence="4" id="KW-1185">Reference proteome</keyword>
<dbReference type="PROSITE" id="PS51318">
    <property type="entry name" value="TAT"/>
    <property type="match status" value="1"/>
</dbReference>
<accession>A0A3P4B367</accession>
<evidence type="ECO:0000256" key="2">
    <source>
        <dbReference type="SAM" id="SignalP"/>
    </source>
</evidence>
<keyword evidence="3" id="KW-0675">Receptor</keyword>
<gene>
    <name evidence="3" type="ORF">PIGHUM_02799</name>
</gene>
<dbReference type="InterPro" id="IPR042100">
    <property type="entry name" value="Bug_dom1"/>
</dbReference>
<protein>
    <submittedName>
        <fullName evidence="3">Tripartite tricarboxylate transporter family receptor</fullName>
    </submittedName>
</protein>
<reference evidence="3 4" key="1">
    <citation type="submission" date="2018-10" db="EMBL/GenBank/DDBJ databases">
        <authorList>
            <person name="Criscuolo A."/>
        </authorList>
    </citation>
    <scope>NUCLEOTIDE SEQUENCE [LARGE SCALE GENOMIC DNA]</scope>
    <source>
        <strain evidence="3">DnA1</strain>
    </source>
</reference>
<dbReference type="Gene3D" id="3.40.190.150">
    <property type="entry name" value="Bordetella uptake gene, domain 1"/>
    <property type="match status" value="1"/>
</dbReference>
<dbReference type="PANTHER" id="PTHR42928">
    <property type="entry name" value="TRICARBOXYLATE-BINDING PROTEIN"/>
    <property type="match status" value="1"/>
</dbReference>
<evidence type="ECO:0000313" key="4">
    <source>
        <dbReference type="Proteomes" id="UP000277294"/>
    </source>
</evidence>
<dbReference type="PIRSF" id="PIRSF017082">
    <property type="entry name" value="YflP"/>
    <property type="match status" value="1"/>
</dbReference>
<feature type="chain" id="PRO_5018064257" evidence="2">
    <location>
        <begin position="33"/>
        <end position="333"/>
    </location>
</feature>
<keyword evidence="2" id="KW-0732">Signal</keyword>
<proteinExistence type="inferred from homology"/>
<dbReference type="Gene3D" id="3.40.190.10">
    <property type="entry name" value="Periplasmic binding protein-like II"/>
    <property type="match status" value="1"/>
</dbReference>
<dbReference type="InterPro" id="IPR005064">
    <property type="entry name" value="BUG"/>
</dbReference>
<comment type="similarity">
    <text evidence="1">Belongs to the UPF0065 (bug) family.</text>
</comment>
<sequence>MNRDFPSLTRRSLLAAASAAGVAALTAVPAQAQGRKAVTRIIVPFAPGGGNDVFARQLAHGLNEMFKKDVIVENKPGAGGNVGTEQVVRAAADSNIFLLGHTGTIAINPSLYKNLKFNASTDLQPVAMFASSALLLVVPASSPIQNVAQLVEVLQRKDSDLSYASSGSGTGGHLTGEMFLHALGARAVHAPYKGTAPALADVAGGQVQFSFSVIPAAMALVKAGKLRALAVTSAKRMAQLPDVPSVAESGVPALAGFESTLTYGILAPKGVPQAVVSQLGAEILKAASTPEFQSKLGIEGAEPLLGDAAAYARKIQQESGKWSEVIRASGASA</sequence>
<name>A0A3P4B367_9BURK</name>
<feature type="signal peptide" evidence="2">
    <location>
        <begin position="1"/>
        <end position="32"/>
    </location>
</feature>
<organism evidence="3 4">
    <name type="scientific">Pigmentiphaga humi</name>
    <dbReference type="NCBI Taxonomy" id="2478468"/>
    <lineage>
        <taxon>Bacteria</taxon>
        <taxon>Pseudomonadati</taxon>
        <taxon>Pseudomonadota</taxon>
        <taxon>Betaproteobacteria</taxon>
        <taxon>Burkholderiales</taxon>
        <taxon>Alcaligenaceae</taxon>
        <taxon>Pigmentiphaga</taxon>
    </lineage>
</organism>
<dbReference type="Proteomes" id="UP000277294">
    <property type="component" value="Unassembled WGS sequence"/>
</dbReference>